<feature type="non-terminal residue" evidence="6">
    <location>
        <position position="1"/>
    </location>
</feature>
<dbReference type="PANTHER" id="PTHR45900:SF1">
    <property type="entry name" value="MITOCHONDRIAL DNA REPAIR PROTEIN RECA HOMOLOG-RELATED"/>
    <property type="match status" value="1"/>
</dbReference>
<dbReference type="GO" id="GO:0008094">
    <property type="term" value="F:ATP-dependent activity, acting on DNA"/>
    <property type="evidence" value="ECO:0007669"/>
    <property type="project" value="InterPro"/>
</dbReference>
<feature type="domain" description="RecA family profile 2" evidence="5">
    <location>
        <begin position="120"/>
        <end position="195"/>
    </location>
</feature>
<dbReference type="GO" id="GO:0005524">
    <property type="term" value="F:ATP binding"/>
    <property type="evidence" value="ECO:0007669"/>
    <property type="project" value="UniProtKB-KW"/>
</dbReference>
<proteinExistence type="inferred from homology"/>
<gene>
    <name evidence="6" type="ORF">LCGC14_2947900</name>
</gene>
<dbReference type="InterPro" id="IPR020587">
    <property type="entry name" value="RecA_monomer-monomer_interface"/>
</dbReference>
<dbReference type="Pfam" id="PF00154">
    <property type="entry name" value="RecA_N"/>
    <property type="match status" value="1"/>
</dbReference>
<sequence>VIIDSECSIDMARAEMLGVNPKFLITYPAETVEKGMAFIYLQIKQIRSQPALKDAPILFVWDTIAAAPTEPERTDLSYSQGMAHKPRLLREAMRKLTGDLPHQKVSVIFVNQSIATLNPYGKKYITPGGGGIKFHASLRLELRRGDWIKAPGSKAGDAPIGMFVKMRVEKSKIAPPHRSVSVPLFYQTGYSELGAMHELLNEKGLLLKNKGWSYFQVEEGQEPVAYQNLYHLYQLVQENPQIIEKMRDKCFEVFPLPPGRIRIDGKVVSDGS</sequence>
<evidence type="ECO:0000256" key="2">
    <source>
        <dbReference type="ARBA" id="ARBA00022741"/>
    </source>
</evidence>
<protein>
    <recommendedName>
        <fullName evidence="5">RecA family profile 2 domain-containing protein</fullName>
    </recommendedName>
</protein>
<keyword evidence="3" id="KW-0067">ATP-binding</keyword>
<dbReference type="InterPro" id="IPR049428">
    <property type="entry name" value="RecA-like_N"/>
</dbReference>
<dbReference type="SUPFAM" id="SSF52540">
    <property type="entry name" value="P-loop containing nucleoside triphosphate hydrolases"/>
    <property type="match status" value="1"/>
</dbReference>
<keyword evidence="2" id="KW-0547">Nucleotide-binding</keyword>
<dbReference type="GO" id="GO:0006310">
    <property type="term" value="P:DNA recombination"/>
    <property type="evidence" value="ECO:0007669"/>
    <property type="project" value="UniProtKB-KW"/>
</dbReference>
<name>A0A0F9A7B1_9ZZZZ</name>
<dbReference type="InterPro" id="IPR013765">
    <property type="entry name" value="DNA_recomb/repair_RecA"/>
</dbReference>
<accession>A0A0F9A7B1</accession>
<organism evidence="6">
    <name type="scientific">marine sediment metagenome</name>
    <dbReference type="NCBI Taxonomy" id="412755"/>
    <lineage>
        <taxon>unclassified sequences</taxon>
        <taxon>metagenomes</taxon>
        <taxon>ecological metagenomes</taxon>
    </lineage>
</organism>
<comment type="caution">
    <text evidence="6">The sequence shown here is derived from an EMBL/GenBank/DDBJ whole genome shotgun (WGS) entry which is preliminary data.</text>
</comment>
<keyword evidence="4" id="KW-0233">DNA recombination</keyword>
<reference evidence="6" key="1">
    <citation type="journal article" date="2015" name="Nature">
        <title>Complex archaea that bridge the gap between prokaryotes and eukaryotes.</title>
        <authorList>
            <person name="Spang A."/>
            <person name="Saw J.H."/>
            <person name="Jorgensen S.L."/>
            <person name="Zaremba-Niedzwiedzka K."/>
            <person name="Martijn J."/>
            <person name="Lind A.E."/>
            <person name="van Eijk R."/>
            <person name="Schleper C."/>
            <person name="Guy L."/>
            <person name="Ettema T.J."/>
        </authorList>
    </citation>
    <scope>NUCLEOTIDE SEQUENCE</scope>
</reference>
<dbReference type="EMBL" id="LAZR01059311">
    <property type="protein sequence ID" value="KKK68056.1"/>
    <property type="molecule type" value="Genomic_DNA"/>
</dbReference>
<evidence type="ECO:0000256" key="4">
    <source>
        <dbReference type="ARBA" id="ARBA00023172"/>
    </source>
</evidence>
<dbReference type="InterPro" id="IPR027417">
    <property type="entry name" value="P-loop_NTPase"/>
</dbReference>
<dbReference type="GO" id="GO:0003697">
    <property type="term" value="F:single-stranded DNA binding"/>
    <property type="evidence" value="ECO:0007669"/>
    <property type="project" value="InterPro"/>
</dbReference>
<dbReference type="AlphaFoldDB" id="A0A0F9A7B1"/>
<evidence type="ECO:0000256" key="3">
    <source>
        <dbReference type="ARBA" id="ARBA00022840"/>
    </source>
</evidence>
<evidence type="ECO:0000259" key="5">
    <source>
        <dbReference type="PROSITE" id="PS50163"/>
    </source>
</evidence>
<dbReference type="Gene3D" id="3.40.50.300">
    <property type="entry name" value="P-loop containing nucleotide triphosphate hydrolases"/>
    <property type="match status" value="1"/>
</dbReference>
<comment type="similarity">
    <text evidence="1">Belongs to the RecA family.</text>
</comment>
<evidence type="ECO:0000256" key="1">
    <source>
        <dbReference type="ARBA" id="ARBA00009391"/>
    </source>
</evidence>
<evidence type="ECO:0000313" key="6">
    <source>
        <dbReference type="EMBL" id="KKK68056.1"/>
    </source>
</evidence>
<dbReference type="PANTHER" id="PTHR45900">
    <property type="entry name" value="RECA"/>
    <property type="match status" value="1"/>
</dbReference>
<dbReference type="PRINTS" id="PR00142">
    <property type="entry name" value="RECA"/>
</dbReference>
<dbReference type="PROSITE" id="PS50163">
    <property type="entry name" value="RECA_3"/>
    <property type="match status" value="1"/>
</dbReference>
<dbReference type="GO" id="GO:0006281">
    <property type="term" value="P:DNA repair"/>
    <property type="evidence" value="ECO:0007669"/>
    <property type="project" value="InterPro"/>
</dbReference>